<dbReference type="SUPFAM" id="SSF53822">
    <property type="entry name" value="Periplasmic binding protein-like I"/>
    <property type="match status" value="1"/>
</dbReference>
<evidence type="ECO:0000256" key="1">
    <source>
        <dbReference type="ARBA" id="ARBA00023015"/>
    </source>
</evidence>
<dbReference type="InterPro" id="IPR010982">
    <property type="entry name" value="Lambda_DNA-bd_dom_sf"/>
</dbReference>
<evidence type="ECO:0000313" key="6">
    <source>
        <dbReference type="EMBL" id="GAA4723108.1"/>
    </source>
</evidence>
<dbReference type="Gene3D" id="1.10.260.40">
    <property type="entry name" value="lambda repressor-like DNA-binding domains"/>
    <property type="match status" value="1"/>
</dbReference>
<dbReference type="SUPFAM" id="SSF47413">
    <property type="entry name" value="lambda repressor-like DNA-binding domains"/>
    <property type="match status" value="1"/>
</dbReference>
<dbReference type="Gene3D" id="3.40.50.2300">
    <property type="match status" value="2"/>
</dbReference>
<dbReference type="Pfam" id="PF00356">
    <property type="entry name" value="LacI"/>
    <property type="match status" value="1"/>
</dbReference>
<protein>
    <submittedName>
        <fullName evidence="6">LacI family DNA-binding transcriptional regulator</fullName>
    </submittedName>
</protein>
<dbReference type="GO" id="GO:0003677">
    <property type="term" value="F:DNA binding"/>
    <property type="evidence" value="ECO:0007669"/>
    <property type="project" value="UniProtKB-KW"/>
</dbReference>
<comment type="caution">
    <text evidence="6">The sequence shown here is derived from an EMBL/GenBank/DDBJ whole genome shotgun (WGS) entry which is preliminary data.</text>
</comment>
<keyword evidence="2 6" id="KW-0238">DNA-binding</keyword>
<keyword evidence="7" id="KW-1185">Reference proteome</keyword>
<dbReference type="Pfam" id="PF13377">
    <property type="entry name" value="Peripla_BP_3"/>
    <property type="match status" value="1"/>
</dbReference>
<dbReference type="EMBL" id="BAABID010000006">
    <property type="protein sequence ID" value="GAA4723108.1"/>
    <property type="molecule type" value="Genomic_DNA"/>
</dbReference>
<evidence type="ECO:0000313" key="7">
    <source>
        <dbReference type="Proteomes" id="UP001500956"/>
    </source>
</evidence>
<dbReference type="Proteomes" id="UP001500956">
    <property type="component" value="Unassembled WGS sequence"/>
</dbReference>
<dbReference type="PROSITE" id="PS00356">
    <property type="entry name" value="HTH_LACI_1"/>
    <property type="match status" value="1"/>
</dbReference>
<accession>A0ABP8Y9M7</accession>
<dbReference type="RefSeq" id="WP_172150909.1">
    <property type="nucleotide sequence ID" value="NZ_BAABID010000006.1"/>
</dbReference>
<dbReference type="CDD" id="cd01392">
    <property type="entry name" value="HTH_LacI"/>
    <property type="match status" value="1"/>
</dbReference>
<evidence type="ECO:0000256" key="4">
    <source>
        <dbReference type="SAM" id="MobiDB-lite"/>
    </source>
</evidence>
<feature type="region of interest" description="Disordered" evidence="4">
    <location>
        <begin position="334"/>
        <end position="360"/>
    </location>
</feature>
<dbReference type="CDD" id="cd06267">
    <property type="entry name" value="PBP1_LacI_sugar_binding-like"/>
    <property type="match status" value="1"/>
</dbReference>
<dbReference type="PANTHER" id="PTHR30146">
    <property type="entry name" value="LACI-RELATED TRANSCRIPTIONAL REPRESSOR"/>
    <property type="match status" value="1"/>
</dbReference>
<proteinExistence type="predicted"/>
<dbReference type="PROSITE" id="PS50932">
    <property type="entry name" value="HTH_LACI_2"/>
    <property type="match status" value="1"/>
</dbReference>
<evidence type="ECO:0000256" key="3">
    <source>
        <dbReference type="ARBA" id="ARBA00023163"/>
    </source>
</evidence>
<dbReference type="SMART" id="SM00354">
    <property type="entry name" value="HTH_LACI"/>
    <property type="match status" value="1"/>
</dbReference>
<feature type="domain" description="HTH lacI-type" evidence="5">
    <location>
        <begin position="6"/>
        <end position="60"/>
    </location>
</feature>
<keyword evidence="3" id="KW-0804">Transcription</keyword>
<organism evidence="6 7">
    <name type="scientific">Isoptericola chiayiensis</name>
    <dbReference type="NCBI Taxonomy" id="579446"/>
    <lineage>
        <taxon>Bacteria</taxon>
        <taxon>Bacillati</taxon>
        <taxon>Actinomycetota</taxon>
        <taxon>Actinomycetes</taxon>
        <taxon>Micrococcales</taxon>
        <taxon>Promicromonosporaceae</taxon>
        <taxon>Isoptericola</taxon>
    </lineage>
</organism>
<dbReference type="InterPro" id="IPR028082">
    <property type="entry name" value="Peripla_BP_I"/>
</dbReference>
<name>A0ABP8Y9M7_9MICO</name>
<dbReference type="InterPro" id="IPR046335">
    <property type="entry name" value="LacI/GalR-like_sensor"/>
</dbReference>
<dbReference type="PANTHER" id="PTHR30146:SF109">
    <property type="entry name" value="HTH-TYPE TRANSCRIPTIONAL REGULATOR GALS"/>
    <property type="match status" value="1"/>
</dbReference>
<dbReference type="InterPro" id="IPR000843">
    <property type="entry name" value="HTH_LacI"/>
</dbReference>
<reference evidence="7" key="1">
    <citation type="journal article" date="2019" name="Int. J. Syst. Evol. Microbiol.">
        <title>The Global Catalogue of Microorganisms (GCM) 10K type strain sequencing project: providing services to taxonomists for standard genome sequencing and annotation.</title>
        <authorList>
            <consortium name="The Broad Institute Genomics Platform"/>
            <consortium name="The Broad Institute Genome Sequencing Center for Infectious Disease"/>
            <person name="Wu L."/>
            <person name="Ma J."/>
        </authorList>
    </citation>
    <scope>NUCLEOTIDE SEQUENCE [LARGE SCALE GENOMIC DNA]</scope>
    <source>
        <strain evidence="7">JCM 18063</strain>
    </source>
</reference>
<evidence type="ECO:0000256" key="2">
    <source>
        <dbReference type="ARBA" id="ARBA00023125"/>
    </source>
</evidence>
<gene>
    <name evidence="6" type="ORF">GCM10023216_10660</name>
</gene>
<evidence type="ECO:0000259" key="5">
    <source>
        <dbReference type="PROSITE" id="PS50932"/>
    </source>
</evidence>
<keyword evidence="1" id="KW-0805">Transcription regulation</keyword>
<sequence>MEERQPNVADVARAAGVSLGTVSNVLNNPAKVTPRTRSKVEAAIAALGFVRNGTARSLAAGTSRTLAFLVEDLTNTFFLDLAKGAEEAAQAANLNIVLANADSREDKQRSYLDLFEEERVAGILLAPRQDLLDQVAPLRYRGVRVVVLNAHPPGDVCSVETDNVRGGYLAAQHLIAGGCRRLLFAGAHRFPAVVDRLQGTRRAVAETGGEVTLEVMTTDGVTADDGYEVATVIHSRSDQDRPDGVIAGADLLALGLVQATLVRGRLRVPEDLSVIGYDNNREAWSSLVPLTTMDQAGVQMGRSAAELIIDELRNPREHEHRRIVMEPILVPKSSTRPLVGDPAPPATPARWLPEHAPGQA</sequence>